<organism evidence="1 2">
    <name type="scientific">Vitrella brassicaformis (strain CCMP3155)</name>
    <dbReference type="NCBI Taxonomy" id="1169540"/>
    <lineage>
        <taxon>Eukaryota</taxon>
        <taxon>Sar</taxon>
        <taxon>Alveolata</taxon>
        <taxon>Colpodellida</taxon>
        <taxon>Vitrellaceae</taxon>
        <taxon>Vitrella</taxon>
    </lineage>
</organism>
<evidence type="ECO:0000313" key="2">
    <source>
        <dbReference type="Proteomes" id="UP000041254"/>
    </source>
</evidence>
<dbReference type="Proteomes" id="UP000041254">
    <property type="component" value="Unassembled WGS sequence"/>
</dbReference>
<dbReference type="EMBL" id="CDMY01000510">
    <property type="protein sequence ID" value="CEM19303.1"/>
    <property type="molecule type" value="Genomic_DNA"/>
</dbReference>
<accession>A0A0G4FW22</accession>
<protein>
    <submittedName>
        <fullName evidence="1">Uncharacterized protein</fullName>
    </submittedName>
</protein>
<dbReference type="AlphaFoldDB" id="A0A0G4FW22"/>
<gene>
    <name evidence="1" type="ORF">Vbra_16373</name>
</gene>
<proteinExistence type="predicted"/>
<dbReference type="VEuPathDB" id="CryptoDB:Vbra_16373"/>
<reference evidence="1 2" key="1">
    <citation type="submission" date="2014-11" db="EMBL/GenBank/DDBJ databases">
        <authorList>
            <person name="Zhu J."/>
            <person name="Qi W."/>
            <person name="Song R."/>
        </authorList>
    </citation>
    <scope>NUCLEOTIDE SEQUENCE [LARGE SCALE GENOMIC DNA]</scope>
</reference>
<name>A0A0G4FW22_VITBC</name>
<dbReference type="InParanoid" id="A0A0G4FW22"/>
<keyword evidence="2" id="KW-1185">Reference proteome</keyword>
<evidence type="ECO:0000313" key="1">
    <source>
        <dbReference type="EMBL" id="CEM19303.1"/>
    </source>
</evidence>
<sequence length="79" mass="9024">MALIVSLSPWETKYLKALTELHDVTVTLGKRDRTIFVRVNTILEKDRTIAEQQKSTRTLTNTIDKKNSIIEERDAVPLG</sequence>